<dbReference type="RefSeq" id="WP_264844661.1">
    <property type="nucleotide sequence ID" value="NZ_AP025628.1"/>
</dbReference>
<evidence type="ECO:0000259" key="1">
    <source>
        <dbReference type="PROSITE" id="PS51746"/>
    </source>
</evidence>
<name>A0AA35CLK7_9FIRM</name>
<sequence length="248" mass="25638">MRVVAATDVGRMRSGNQDAYVVEELRPQEGWALLAVADGMGGHAAGEVASSLAVQILHEHVAAAQAAWAGAPDAAAGLREAALAAHAGIVAAQQANPAYAGMGTTLTAAVVAGPEVAIVHVGDSRAYRVGKDGEIEVLTEDHSVVGELVRAGRLTEEQAMHHPQRNLLTSALGAPGEVRIDTRVATWEVGDILILCTDGLTNLVTAAELAEAARDPAGLDTLPARLVELANDRGGYDNVTVVATVRER</sequence>
<reference evidence="2" key="1">
    <citation type="submission" date="2022-03" db="EMBL/GenBank/DDBJ databases">
        <title>Complete genome sequence of Caldinitratiruptor microaerophilus.</title>
        <authorList>
            <person name="Mukaiyama R."/>
            <person name="Nishiyama T."/>
            <person name="Ueda K."/>
        </authorList>
    </citation>
    <scope>NUCLEOTIDE SEQUENCE</scope>
    <source>
        <strain evidence="2">JCM 16183</strain>
    </source>
</reference>
<dbReference type="EMBL" id="AP025628">
    <property type="protein sequence ID" value="BDG60653.1"/>
    <property type="molecule type" value="Genomic_DNA"/>
</dbReference>
<keyword evidence="3" id="KW-1185">Reference proteome</keyword>
<dbReference type="PANTHER" id="PTHR47992">
    <property type="entry name" value="PROTEIN PHOSPHATASE"/>
    <property type="match status" value="1"/>
</dbReference>
<dbReference type="Pfam" id="PF13672">
    <property type="entry name" value="PP2C_2"/>
    <property type="match status" value="1"/>
</dbReference>
<dbReference type="InterPro" id="IPR036457">
    <property type="entry name" value="PPM-type-like_dom_sf"/>
</dbReference>
<evidence type="ECO:0000313" key="2">
    <source>
        <dbReference type="EMBL" id="BDG60653.1"/>
    </source>
</evidence>
<dbReference type="PROSITE" id="PS51746">
    <property type="entry name" value="PPM_2"/>
    <property type="match status" value="1"/>
</dbReference>
<dbReference type="Proteomes" id="UP001163687">
    <property type="component" value="Chromosome"/>
</dbReference>
<dbReference type="SUPFAM" id="SSF81606">
    <property type="entry name" value="PP2C-like"/>
    <property type="match status" value="1"/>
</dbReference>
<dbReference type="NCBIfam" id="NF033484">
    <property type="entry name" value="Stp1_PP2C_phos"/>
    <property type="match status" value="1"/>
</dbReference>
<dbReference type="SMART" id="SM00331">
    <property type="entry name" value="PP2C_SIG"/>
    <property type="match status" value="1"/>
</dbReference>
<accession>A0AA35CLK7</accession>
<organism evidence="2 3">
    <name type="scientific">Caldinitratiruptor microaerophilus</name>
    <dbReference type="NCBI Taxonomy" id="671077"/>
    <lineage>
        <taxon>Bacteria</taxon>
        <taxon>Bacillati</taxon>
        <taxon>Bacillota</taxon>
        <taxon>Clostridia</taxon>
        <taxon>Eubacteriales</taxon>
        <taxon>Symbiobacteriaceae</taxon>
        <taxon>Caldinitratiruptor</taxon>
    </lineage>
</organism>
<protein>
    <submittedName>
        <fullName evidence="2">Protein-serine/threonine phosphatase</fullName>
    </submittedName>
</protein>
<gene>
    <name evidence="2" type="ORF">caldi_17430</name>
</gene>
<evidence type="ECO:0000313" key="3">
    <source>
        <dbReference type="Proteomes" id="UP001163687"/>
    </source>
</evidence>
<dbReference type="CDD" id="cd00143">
    <property type="entry name" value="PP2Cc"/>
    <property type="match status" value="1"/>
</dbReference>
<dbReference type="SMART" id="SM00332">
    <property type="entry name" value="PP2Cc"/>
    <property type="match status" value="1"/>
</dbReference>
<dbReference type="InterPro" id="IPR001932">
    <property type="entry name" value="PPM-type_phosphatase-like_dom"/>
</dbReference>
<dbReference type="GO" id="GO:0004722">
    <property type="term" value="F:protein serine/threonine phosphatase activity"/>
    <property type="evidence" value="ECO:0007669"/>
    <property type="project" value="InterPro"/>
</dbReference>
<dbReference type="Gene3D" id="3.60.40.10">
    <property type="entry name" value="PPM-type phosphatase domain"/>
    <property type="match status" value="1"/>
</dbReference>
<proteinExistence type="predicted"/>
<dbReference type="KEGG" id="cmic:caldi_17430"/>
<dbReference type="InterPro" id="IPR015655">
    <property type="entry name" value="PP2C"/>
</dbReference>
<dbReference type="AlphaFoldDB" id="A0AA35CLK7"/>
<feature type="domain" description="PPM-type phosphatase" evidence="1">
    <location>
        <begin position="2"/>
        <end position="246"/>
    </location>
</feature>